<dbReference type="Pfam" id="PF03358">
    <property type="entry name" value="FMN_red"/>
    <property type="match status" value="1"/>
</dbReference>
<feature type="domain" description="NADPH-dependent FMN reductase-like" evidence="1">
    <location>
        <begin position="7"/>
        <end position="148"/>
    </location>
</feature>
<evidence type="ECO:0000313" key="2">
    <source>
        <dbReference type="EMBL" id="MCQ4042055.1"/>
    </source>
</evidence>
<dbReference type="InterPro" id="IPR050712">
    <property type="entry name" value="NAD(P)H-dep_reductase"/>
</dbReference>
<evidence type="ECO:0000313" key="3">
    <source>
        <dbReference type="Proteomes" id="UP001206206"/>
    </source>
</evidence>
<dbReference type="EMBL" id="JANFNH010000005">
    <property type="protein sequence ID" value="MCQ4042055.1"/>
    <property type="molecule type" value="Genomic_DNA"/>
</dbReference>
<dbReference type="InterPro" id="IPR029039">
    <property type="entry name" value="Flavoprotein-like_sf"/>
</dbReference>
<dbReference type="Gene3D" id="3.40.50.360">
    <property type="match status" value="1"/>
</dbReference>
<dbReference type="SUPFAM" id="SSF52218">
    <property type="entry name" value="Flavoproteins"/>
    <property type="match status" value="1"/>
</dbReference>
<dbReference type="RefSeq" id="WP_255926060.1">
    <property type="nucleotide sequence ID" value="NZ_JANFNH010000005.1"/>
</dbReference>
<dbReference type="PANTHER" id="PTHR30543:SF21">
    <property type="entry name" value="NAD(P)H-DEPENDENT FMN REDUCTASE LOT6"/>
    <property type="match status" value="1"/>
</dbReference>
<organism evidence="2 3">
    <name type="scientific">Streptantibioticus rubrisoli</name>
    <dbReference type="NCBI Taxonomy" id="1387313"/>
    <lineage>
        <taxon>Bacteria</taxon>
        <taxon>Bacillati</taxon>
        <taxon>Actinomycetota</taxon>
        <taxon>Actinomycetes</taxon>
        <taxon>Kitasatosporales</taxon>
        <taxon>Streptomycetaceae</taxon>
        <taxon>Streptantibioticus</taxon>
    </lineage>
</organism>
<dbReference type="Proteomes" id="UP001206206">
    <property type="component" value="Unassembled WGS sequence"/>
</dbReference>
<comment type="caution">
    <text evidence="2">The sequence shown here is derived from an EMBL/GenBank/DDBJ whole genome shotgun (WGS) entry which is preliminary data.</text>
</comment>
<sequence length="194" mass="21237">MSTTPLRLAIVVASVREGRFGPTVANWFTGVAEQREDLAVEVIDLVDHQLPMALSKDPSPEVAAELARVSPRLEQADAFVVVTPEYNHSFPASLKSLIDWHYTQWRAKPVGFVSYGGLSGGLRSVEQLRPIFAELHAVTVRDVVSFHNPWGQFDADGAPKDPSGPEAAAKVLLDQLSWWGNALRDARAKHPYGG</sequence>
<reference evidence="2 3" key="1">
    <citation type="submission" date="2022-06" db="EMBL/GenBank/DDBJ databases">
        <title>Draft genome sequence of type strain Streptomyces rubrisoli DSM 42083.</title>
        <authorList>
            <person name="Duangmal K."/>
            <person name="Klaysubun C."/>
        </authorList>
    </citation>
    <scope>NUCLEOTIDE SEQUENCE [LARGE SCALE GENOMIC DNA]</scope>
    <source>
        <strain evidence="2 3">DSM 42083</strain>
    </source>
</reference>
<protein>
    <submittedName>
        <fullName evidence="2">NAD(P)H-dependent oxidoreductase</fullName>
    </submittedName>
</protein>
<evidence type="ECO:0000259" key="1">
    <source>
        <dbReference type="Pfam" id="PF03358"/>
    </source>
</evidence>
<gene>
    <name evidence="2" type="ORF">NON19_08415</name>
</gene>
<dbReference type="PANTHER" id="PTHR30543">
    <property type="entry name" value="CHROMATE REDUCTASE"/>
    <property type="match status" value="1"/>
</dbReference>
<dbReference type="InterPro" id="IPR005025">
    <property type="entry name" value="FMN_Rdtase-like_dom"/>
</dbReference>
<name>A0ABT1P9M3_9ACTN</name>
<keyword evidence="3" id="KW-1185">Reference proteome</keyword>
<proteinExistence type="predicted"/>
<accession>A0ABT1P9M3</accession>